<evidence type="ECO:0000256" key="1">
    <source>
        <dbReference type="SAM" id="MobiDB-lite"/>
    </source>
</evidence>
<feature type="compositionally biased region" description="Low complexity" evidence="1">
    <location>
        <begin position="8"/>
        <end position="19"/>
    </location>
</feature>
<name>A0A7S2WTM6_9STRA</name>
<feature type="region of interest" description="Disordered" evidence="1">
    <location>
        <begin position="189"/>
        <end position="217"/>
    </location>
</feature>
<feature type="compositionally biased region" description="Basic residues" evidence="1">
    <location>
        <begin position="84"/>
        <end position="96"/>
    </location>
</feature>
<feature type="compositionally biased region" description="Basic and acidic residues" evidence="1">
    <location>
        <begin position="285"/>
        <end position="297"/>
    </location>
</feature>
<dbReference type="EMBL" id="HBHJ01027567">
    <property type="protein sequence ID" value="CAD9707253.1"/>
    <property type="molecule type" value="Transcribed_RNA"/>
</dbReference>
<feature type="region of interest" description="Disordered" evidence="1">
    <location>
        <begin position="254"/>
        <end position="337"/>
    </location>
</feature>
<dbReference type="AlphaFoldDB" id="A0A7S2WTM6"/>
<gene>
    <name evidence="2" type="ORF">RMAR1173_LOCUS18244</name>
</gene>
<organism evidence="2">
    <name type="scientific">Rhizochromulina marina</name>
    <dbReference type="NCBI Taxonomy" id="1034831"/>
    <lineage>
        <taxon>Eukaryota</taxon>
        <taxon>Sar</taxon>
        <taxon>Stramenopiles</taxon>
        <taxon>Ochrophyta</taxon>
        <taxon>Dictyochophyceae</taxon>
        <taxon>Rhizochromulinales</taxon>
        <taxon>Rhizochromulina</taxon>
    </lineage>
</organism>
<proteinExistence type="predicted"/>
<feature type="region of interest" description="Disordered" evidence="1">
    <location>
        <begin position="1"/>
        <end position="112"/>
    </location>
</feature>
<accession>A0A7S2WTM6</accession>
<protein>
    <submittedName>
        <fullName evidence="2">Uncharacterized protein</fullName>
    </submittedName>
</protein>
<reference evidence="2" key="1">
    <citation type="submission" date="2021-01" db="EMBL/GenBank/DDBJ databases">
        <authorList>
            <person name="Corre E."/>
            <person name="Pelletier E."/>
            <person name="Niang G."/>
            <person name="Scheremetjew M."/>
            <person name="Finn R."/>
            <person name="Kale V."/>
            <person name="Holt S."/>
            <person name="Cochrane G."/>
            <person name="Meng A."/>
            <person name="Brown T."/>
            <person name="Cohen L."/>
        </authorList>
    </citation>
    <scope>NUCLEOTIDE SEQUENCE</scope>
    <source>
        <strain evidence="2">CCMP1243</strain>
    </source>
</reference>
<feature type="compositionally biased region" description="Polar residues" evidence="1">
    <location>
        <begin position="99"/>
        <end position="112"/>
    </location>
</feature>
<feature type="compositionally biased region" description="Low complexity" evidence="1">
    <location>
        <begin position="33"/>
        <end position="51"/>
    </location>
</feature>
<feature type="compositionally biased region" description="Basic and acidic residues" evidence="1">
    <location>
        <begin position="53"/>
        <end position="63"/>
    </location>
</feature>
<sequence>MEPETGFPRPLSAASLPAPAGEPKVPGPGGLGQVAQSQPPLQPPALHSAPAVEKTRENPESGDQKPSVSRKRSPAIPEIEGLPAKKKPRKKRKPRAHGPNSTGSSTTKRVSTSVYHQSGALLNGLDTRCIQVLCDVILAQVHRPGASWNIDWARVSSDLASKGVRWNQARCKVVWRFIAYGKLCRTRALEESPPRDQTSSPPPPLPPRKNSSTADPYCLVPRAQDDAESDSDEDEFACSPQDLDREKVLHRVRIVPPPPGGVEGWCSDKSSSHKPVKSLGAHDIPAPRDPVHSEARKTQLSKPRKPAAPGKARGVSAYPANTSSKAVPALGHPHPRPDQVPVPQFLSDHAGPRRSLLAGTPFGVCHFPAVTFTASLAWVNALPTTT</sequence>
<evidence type="ECO:0000313" key="2">
    <source>
        <dbReference type="EMBL" id="CAD9707253.1"/>
    </source>
</evidence>